<dbReference type="SUPFAM" id="SSF81606">
    <property type="entry name" value="PP2C-like"/>
    <property type="match status" value="1"/>
</dbReference>
<dbReference type="PROSITE" id="PS51450">
    <property type="entry name" value="LRR"/>
    <property type="match status" value="1"/>
</dbReference>
<dbReference type="Gene3D" id="3.80.10.10">
    <property type="entry name" value="Ribonuclease Inhibitor"/>
    <property type="match status" value="3"/>
</dbReference>
<evidence type="ECO:0000256" key="6">
    <source>
        <dbReference type="RuleBase" id="RU003465"/>
    </source>
</evidence>
<dbReference type="InterPro" id="IPR000222">
    <property type="entry name" value="PP2C_BS"/>
</dbReference>
<keyword evidence="7" id="KW-0175">Coiled coil</keyword>
<dbReference type="GO" id="GO:0046872">
    <property type="term" value="F:metal ion binding"/>
    <property type="evidence" value="ECO:0007669"/>
    <property type="project" value="UniProtKB-KW"/>
</dbReference>
<dbReference type="Proteomes" id="UP000751190">
    <property type="component" value="Unassembled WGS sequence"/>
</dbReference>
<evidence type="ECO:0000256" key="1">
    <source>
        <dbReference type="ARBA" id="ARBA00022614"/>
    </source>
</evidence>
<reference evidence="10" key="1">
    <citation type="submission" date="2021-05" db="EMBL/GenBank/DDBJ databases">
        <title>The genome of the haptophyte Pavlova lutheri (Diacronema luteri, Pavlovales) - a model for lipid biosynthesis in eukaryotic algae.</title>
        <authorList>
            <person name="Hulatt C.J."/>
            <person name="Posewitz M.C."/>
        </authorList>
    </citation>
    <scope>NUCLEOTIDE SEQUENCE</scope>
    <source>
        <strain evidence="10">NIVA-4/92</strain>
    </source>
</reference>
<dbReference type="EMBL" id="JAGTXO010000045">
    <property type="protein sequence ID" value="KAG8458997.1"/>
    <property type="molecule type" value="Genomic_DNA"/>
</dbReference>
<sequence>MFGSAAGASRSPDLSAANEHIRIATRRNEDLLAELARARAELTHERARAHAAETRAHAAELALARVRSLAAGILDVAAGGVDGLSAPFGVSDGGESAAITPRSRHGSVALPHAGAYPPPPCHAPPPPPPPPAAAYGSVQSRAIARAIAALRDDDPHTLSLAAAGIAHVPSELLDAIVDVGALRTVRLSGNALSILPAGLFARADARARSGAQLLAAKTVVVSRNRLCALPAAAARASVSRLHAERNELSSLDNLPLGLTHLYAGHNHIEHALLPPCATLAVVSLSHNRLQSLGLAECGLAQDVHDLTGRGPDGGSGGAAAAVTAAAAAAAAAAATAGSAASTPRVCSLDLSENCLDALPPCIVAQLSPTLAQLSVARNAIRSLPSTVASLVSLTELDASSNYIDELPSALGSAVRLVRLRVDANRLRALPDAIWRLPHLLELHAAANRLGTIDLPPAVGPRALTELGLAANQLSSLPPSFGALQALTALDLSYNRITHVDGESEAAALGGGRSAGARAGMRDAHLPSLARAAPRLRALRLGGNGLRSFPAGLAQCTQLALLALSDNPALGRTRVNDELAHAPSSAVAAVAAARAAANSAATGWLHVGLCTLPPSLRRLELARCELTVAHVRALLDAVPAGSTFEQLDLSGNGATLRLPPAAARELQTSANARTFPLALGGADVSAASAATRTGALPPPILLAVAETVGRRRSMEDRTAIVSLLDVGFGLSAHVVGVFDGHGGHEAAEAASAALPAAIVDELRSRLPVALSRAADSAAKRRALDGAARDALSAAFAATQAAMANAPDRAVFSMTGSTATVALLVCAQSAGSAGGGHAGGGDALGGVGALGGLAVRAWVANVGDSEALVVALDSTASARAARHGALGGRDGGDDDDGDGGGGDGDESDGSNGSDGNVSASVHGWQRVTAVHRGHVRSEERRVAAIADEVLTRGEVALARGLVAGAGAGGEDSAADNDAGTAACNEASSDPASWAVDEGGKVAGMIEVSRALGDCMLHPPLSAVPAVAELTLQRGGSYALVIASDGLWDVLPKAQVAGAVLASLALGAEAPAPIDALCTRLRDEAVLRVVGDNVTVMAVQMHA</sequence>
<dbReference type="GO" id="GO:0004721">
    <property type="term" value="F:phosphoprotein phosphatase activity"/>
    <property type="evidence" value="ECO:0007669"/>
    <property type="project" value="UniProtKB-KW"/>
</dbReference>
<dbReference type="SUPFAM" id="SSF52058">
    <property type="entry name" value="L domain-like"/>
    <property type="match status" value="1"/>
</dbReference>
<dbReference type="InterPro" id="IPR001932">
    <property type="entry name" value="PPM-type_phosphatase-like_dom"/>
</dbReference>
<feature type="compositionally biased region" description="Acidic residues" evidence="8">
    <location>
        <begin position="890"/>
        <end position="906"/>
    </location>
</feature>
<dbReference type="Pfam" id="PF13855">
    <property type="entry name" value="LRR_8"/>
    <property type="match status" value="1"/>
</dbReference>
<dbReference type="SUPFAM" id="SSF52047">
    <property type="entry name" value="RNI-like"/>
    <property type="match status" value="1"/>
</dbReference>
<keyword evidence="4 6" id="KW-0378">Hydrolase</keyword>
<dbReference type="PANTHER" id="PTHR48051">
    <property type="match status" value="1"/>
</dbReference>
<evidence type="ECO:0000256" key="2">
    <source>
        <dbReference type="ARBA" id="ARBA00022723"/>
    </source>
</evidence>
<dbReference type="Pfam" id="PF00481">
    <property type="entry name" value="PP2C"/>
    <property type="match status" value="2"/>
</dbReference>
<evidence type="ECO:0000256" key="8">
    <source>
        <dbReference type="SAM" id="MobiDB-lite"/>
    </source>
</evidence>
<dbReference type="InterPro" id="IPR003591">
    <property type="entry name" value="Leu-rich_rpt_typical-subtyp"/>
</dbReference>
<dbReference type="PANTHER" id="PTHR48051:SF46">
    <property type="entry name" value="LEUCINE RICH REPEAT-CONTAINING DOMAIN PROTEIN"/>
    <property type="match status" value="1"/>
</dbReference>
<dbReference type="InterPro" id="IPR032675">
    <property type="entry name" value="LRR_dom_sf"/>
</dbReference>
<organism evidence="10 11">
    <name type="scientific">Diacronema lutheri</name>
    <name type="common">Unicellular marine alga</name>
    <name type="synonym">Monochrysis lutheri</name>
    <dbReference type="NCBI Taxonomy" id="2081491"/>
    <lineage>
        <taxon>Eukaryota</taxon>
        <taxon>Haptista</taxon>
        <taxon>Haptophyta</taxon>
        <taxon>Pavlovophyceae</taxon>
        <taxon>Pavlovales</taxon>
        <taxon>Pavlovaceae</taxon>
        <taxon>Diacronema</taxon>
    </lineage>
</organism>
<dbReference type="SMART" id="SM00332">
    <property type="entry name" value="PP2Cc"/>
    <property type="match status" value="1"/>
</dbReference>
<evidence type="ECO:0000259" key="9">
    <source>
        <dbReference type="PROSITE" id="PS51746"/>
    </source>
</evidence>
<dbReference type="OrthoDB" id="1394818at2759"/>
<comment type="caution">
    <text evidence="10">The sequence shown here is derived from an EMBL/GenBank/DDBJ whole genome shotgun (WGS) entry which is preliminary data.</text>
</comment>
<keyword evidence="3" id="KW-0677">Repeat</keyword>
<accession>A0A8J5X9E4</accession>
<evidence type="ECO:0000256" key="5">
    <source>
        <dbReference type="ARBA" id="ARBA00022912"/>
    </source>
</evidence>
<comment type="similarity">
    <text evidence="6">Belongs to the PP2C family.</text>
</comment>
<feature type="domain" description="PPM-type phosphatase" evidence="9">
    <location>
        <begin position="700"/>
        <end position="1098"/>
    </location>
</feature>
<dbReference type="GO" id="GO:0005737">
    <property type="term" value="C:cytoplasm"/>
    <property type="evidence" value="ECO:0007669"/>
    <property type="project" value="TreeGrafter"/>
</dbReference>
<dbReference type="InterPro" id="IPR001611">
    <property type="entry name" value="Leu-rich_rpt"/>
</dbReference>
<dbReference type="InterPro" id="IPR050216">
    <property type="entry name" value="LRR_domain-containing"/>
</dbReference>
<gene>
    <name evidence="10" type="ORF">KFE25_006542</name>
</gene>
<dbReference type="OMA" id="VELFACK"/>
<dbReference type="Gene3D" id="3.60.40.10">
    <property type="entry name" value="PPM-type phosphatase domain"/>
    <property type="match status" value="1"/>
</dbReference>
<evidence type="ECO:0000256" key="4">
    <source>
        <dbReference type="ARBA" id="ARBA00022801"/>
    </source>
</evidence>
<feature type="coiled-coil region" evidence="7">
    <location>
        <begin position="14"/>
        <end position="55"/>
    </location>
</feature>
<keyword evidence="11" id="KW-1185">Reference proteome</keyword>
<evidence type="ECO:0000256" key="7">
    <source>
        <dbReference type="SAM" id="Coils"/>
    </source>
</evidence>
<feature type="region of interest" description="Disordered" evidence="8">
    <location>
        <begin position="964"/>
        <end position="989"/>
    </location>
</feature>
<dbReference type="SMART" id="SM00364">
    <property type="entry name" value="LRR_BAC"/>
    <property type="match status" value="6"/>
</dbReference>
<evidence type="ECO:0000313" key="11">
    <source>
        <dbReference type="Proteomes" id="UP000751190"/>
    </source>
</evidence>
<dbReference type="SMART" id="SM00369">
    <property type="entry name" value="LRR_TYP"/>
    <property type="match status" value="7"/>
</dbReference>
<keyword evidence="5 6" id="KW-0904">Protein phosphatase</keyword>
<name>A0A8J5X9E4_DIALT</name>
<evidence type="ECO:0000256" key="3">
    <source>
        <dbReference type="ARBA" id="ARBA00022737"/>
    </source>
</evidence>
<dbReference type="PROSITE" id="PS51746">
    <property type="entry name" value="PPM_2"/>
    <property type="match status" value="1"/>
</dbReference>
<proteinExistence type="inferred from homology"/>
<protein>
    <recommendedName>
        <fullName evidence="9">PPM-type phosphatase domain-containing protein</fullName>
    </recommendedName>
</protein>
<evidence type="ECO:0000313" key="10">
    <source>
        <dbReference type="EMBL" id="KAG8458997.1"/>
    </source>
</evidence>
<keyword evidence="2" id="KW-0479">Metal-binding</keyword>
<keyword evidence="1" id="KW-0433">Leucine-rich repeat</keyword>
<feature type="region of interest" description="Disordered" evidence="8">
    <location>
        <begin position="92"/>
        <end position="113"/>
    </location>
</feature>
<dbReference type="InterPro" id="IPR036457">
    <property type="entry name" value="PPM-type-like_dom_sf"/>
</dbReference>
<dbReference type="PROSITE" id="PS01032">
    <property type="entry name" value="PPM_1"/>
    <property type="match status" value="1"/>
</dbReference>
<dbReference type="AlphaFoldDB" id="A0A8J5X9E4"/>
<feature type="region of interest" description="Disordered" evidence="8">
    <location>
        <begin position="881"/>
        <end position="920"/>
    </location>
</feature>